<dbReference type="CDD" id="cd02787">
    <property type="entry name" value="MopB_CT_ydeP"/>
    <property type="match status" value="1"/>
</dbReference>
<dbReference type="InterPro" id="IPR037951">
    <property type="entry name" value="MopB_CT_YdeP"/>
</dbReference>
<protein>
    <submittedName>
        <fullName evidence="6">Putative formate dehydrogenase oxidoreductase protein</fullName>
        <ecNumber evidence="6">1.-.-.-</ecNumber>
    </submittedName>
</protein>
<name>H3RCJ8_PANSE</name>
<gene>
    <name evidence="6" type="ORF">CKS_3520</name>
</gene>
<dbReference type="SUPFAM" id="SSF50692">
    <property type="entry name" value="ADC-like"/>
    <property type="match status" value="1"/>
</dbReference>
<comment type="caution">
    <text evidence="6">The sequence shown here is derived from an EMBL/GenBank/DDBJ whole genome shotgun (WGS) entry which is preliminary data.</text>
</comment>
<keyword evidence="1" id="KW-0479">Metal-binding</keyword>
<dbReference type="EC" id="1.-.-.-" evidence="6"/>
<organism evidence="6 7">
    <name type="scientific">Pantoea stewartii subsp. stewartii DC283</name>
    <dbReference type="NCBI Taxonomy" id="660596"/>
    <lineage>
        <taxon>Bacteria</taxon>
        <taxon>Pseudomonadati</taxon>
        <taxon>Pseudomonadota</taxon>
        <taxon>Gammaproteobacteria</taxon>
        <taxon>Enterobacterales</taxon>
        <taxon>Erwiniaceae</taxon>
        <taxon>Pantoea</taxon>
    </lineage>
</organism>
<feature type="domain" description="Molybdopterin oxidoreductase" evidence="4">
    <location>
        <begin position="14"/>
        <end position="302"/>
    </location>
</feature>
<reference evidence="6 7" key="1">
    <citation type="journal article" date="2012" name="Mol. Microbiol.">
        <title>The genetic and structural basis of two distinct terminal side branch residues in stewartan and amylovoran exopolysaccharides and their potential role in host adaptation.</title>
        <authorList>
            <person name="Wang X."/>
            <person name="Yang F."/>
            <person name="von Bodman S.B."/>
        </authorList>
    </citation>
    <scope>NUCLEOTIDE SEQUENCE [LARGE SCALE GENOMIC DNA]</scope>
    <source>
        <strain evidence="6 7">DC283</strain>
    </source>
</reference>
<dbReference type="GO" id="GO:0043546">
    <property type="term" value="F:molybdopterin cofactor binding"/>
    <property type="evidence" value="ECO:0007669"/>
    <property type="project" value="InterPro"/>
</dbReference>
<dbReference type="Gene3D" id="2.40.40.20">
    <property type="match status" value="1"/>
</dbReference>
<evidence type="ECO:0000259" key="4">
    <source>
        <dbReference type="Pfam" id="PF00384"/>
    </source>
</evidence>
<dbReference type="NCBIfam" id="TIGR01701">
    <property type="entry name" value="Fdhalpha-like"/>
    <property type="match status" value="1"/>
</dbReference>
<dbReference type="Pfam" id="PF01568">
    <property type="entry name" value="Molydop_binding"/>
    <property type="match status" value="1"/>
</dbReference>
<dbReference type="Proteomes" id="UP000005050">
    <property type="component" value="Unassembled WGS sequence"/>
</dbReference>
<dbReference type="GO" id="GO:0016020">
    <property type="term" value="C:membrane"/>
    <property type="evidence" value="ECO:0007669"/>
    <property type="project" value="TreeGrafter"/>
</dbReference>
<keyword evidence="6" id="KW-0560">Oxidoreductase</keyword>
<sequence>MGLPESIGVGKGTVELDDFDHCDLVLCIGHNPGTNHPRMLGTLREVSKRGATIVAINPLRERGLERFTSPQSPIEMLSMGSTELASTYYKVRVGGDAAMLKGMMKFLLAMDATAREQGEPGVLDEAFIREHTEGFEALKADLEATSWAHILKVSGMEREEIQHLARLYAEADRTIICYGMGITQHQYGTQNVQQIANLLLMRGNMGKKGAGICPLRGHSNVQGDRTVGITEIPSDSLLNSLEKVFGFTPPRQHGHGAVEAIRAIRDGSAKALLCLGGNLAEAMSDPQVTFPAMRNLDLVVHMATKLNRSHLLMAKHSYLFPVLGRTEVDEQPSGAQSVTVEDSMSMVHASRGTLDPASPHLKSEPLLVASLAKATLPDTVVDWDKMTRDYSNIRQAIEAVFPGFENYNQRIQQPGGFRLPNGASERIWHTPSGKAQFLVMAGINEDPRLLTCHDLVLTTLRSHDQYNTTLYGLNDRYRGVTGRRDVLFINPDEAEKRQLRVGEQVNVIALDPDGNPTSRRMDKLTIVVHDMAYGSVAAYYPEANVLVPLDSHDTKSGIPAYKSTPVRLERVQPESALAGSATRRQWH</sequence>
<dbReference type="GO" id="GO:0008863">
    <property type="term" value="F:formate dehydrogenase (NAD+) activity"/>
    <property type="evidence" value="ECO:0007669"/>
    <property type="project" value="InterPro"/>
</dbReference>
<dbReference type="SUPFAM" id="SSF53706">
    <property type="entry name" value="Formate dehydrogenase/DMSO reductase, domains 1-3"/>
    <property type="match status" value="1"/>
</dbReference>
<dbReference type="GO" id="GO:0051539">
    <property type="term" value="F:4 iron, 4 sulfur cluster binding"/>
    <property type="evidence" value="ECO:0007669"/>
    <property type="project" value="InterPro"/>
</dbReference>
<dbReference type="AlphaFoldDB" id="H3RCJ8"/>
<dbReference type="InterPro" id="IPR006657">
    <property type="entry name" value="MoPterin_dinucl-bd_dom"/>
</dbReference>
<evidence type="ECO:0000313" key="7">
    <source>
        <dbReference type="Proteomes" id="UP000005050"/>
    </source>
</evidence>
<dbReference type="InterPro" id="IPR010046">
    <property type="entry name" value="Mopterin_OxRdtse_a_bac"/>
</dbReference>
<dbReference type="PATRIC" id="fig|660596.6.peg.1757"/>
<dbReference type="Pfam" id="PF00384">
    <property type="entry name" value="Molybdopterin"/>
    <property type="match status" value="1"/>
</dbReference>
<proteinExistence type="predicted"/>
<feature type="domain" description="Molybdopterin dinucleotide-binding" evidence="5">
    <location>
        <begin position="455"/>
        <end position="565"/>
    </location>
</feature>
<dbReference type="InterPro" id="IPR050123">
    <property type="entry name" value="Prok_molybdopt-oxidoreductase"/>
</dbReference>
<keyword evidence="3" id="KW-0411">Iron-sulfur</keyword>
<evidence type="ECO:0000259" key="5">
    <source>
        <dbReference type="Pfam" id="PF01568"/>
    </source>
</evidence>
<dbReference type="Gene3D" id="3.40.228.10">
    <property type="entry name" value="Dimethylsulfoxide Reductase, domain 2"/>
    <property type="match status" value="1"/>
</dbReference>
<evidence type="ECO:0000256" key="1">
    <source>
        <dbReference type="ARBA" id="ARBA00022723"/>
    </source>
</evidence>
<dbReference type="EMBL" id="AHIE01000011">
    <property type="protein sequence ID" value="EHU00921.1"/>
    <property type="molecule type" value="Genomic_DNA"/>
</dbReference>
<evidence type="ECO:0000256" key="3">
    <source>
        <dbReference type="ARBA" id="ARBA00023014"/>
    </source>
</evidence>
<dbReference type="PANTHER" id="PTHR43105">
    <property type="entry name" value="RESPIRATORY NITRATE REDUCTASE"/>
    <property type="match status" value="1"/>
</dbReference>
<evidence type="ECO:0000313" key="6">
    <source>
        <dbReference type="EMBL" id="EHU00921.1"/>
    </source>
</evidence>
<evidence type="ECO:0000256" key="2">
    <source>
        <dbReference type="ARBA" id="ARBA00023004"/>
    </source>
</evidence>
<accession>H3RCJ8</accession>
<dbReference type="GO" id="GO:0045333">
    <property type="term" value="P:cellular respiration"/>
    <property type="evidence" value="ECO:0007669"/>
    <property type="project" value="UniProtKB-ARBA"/>
</dbReference>
<dbReference type="InterPro" id="IPR009010">
    <property type="entry name" value="Asp_de-COase-like_dom_sf"/>
</dbReference>
<dbReference type="GO" id="GO:1990204">
    <property type="term" value="C:oxidoreductase complex"/>
    <property type="evidence" value="ECO:0007669"/>
    <property type="project" value="UniProtKB-ARBA"/>
</dbReference>
<keyword evidence="2" id="KW-0408">Iron</keyword>
<dbReference type="InterPro" id="IPR006656">
    <property type="entry name" value="Mopterin_OxRdtase"/>
</dbReference>
<dbReference type="eggNOG" id="COG0243">
    <property type="taxonomic scope" value="Bacteria"/>
</dbReference>
<dbReference type="GO" id="GO:0030151">
    <property type="term" value="F:molybdenum ion binding"/>
    <property type="evidence" value="ECO:0007669"/>
    <property type="project" value="InterPro"/>
</dbReference>
<dbReference type="PANTHER" id="PTHR43105:SF4">
    <property type="entry name" value="PROTEIN YDEP"/>
    <property type="match status" value="1"/>
</dbReference>